<dbReference type="PROSITE" id="PS51257">
    <property type="entry name" value="PROKAR_LIPOPROTEIN"/>
    <property type="match status" value="1"/>
</dbReference>
<comment type="caution">
    <text evidence="2">The sequence shown here is derived from an EMBL/GenBank/DDBJ whole genome shotgun (WGS) entry which is preliminary data.</text>
</comment>
<feature type="signal peptide" evidence="1">
    <location>
        <begin position="1"/>
        <end position="19"/>
    </location>
</feature>
<feature type="chain" id="PRO_5002331423" description="PpiC domain-containing protein" evidence="1">
    <location>
        <begin position="20"/>
        <end position="287"/>
    </location>
</feature>
<protein>
    <recommendedName>
        <fullName evidence="4">PpiC domain-containing protein</fullName>
    </recommendedName>
</protein>
<sequence length="287" mass="33601">MFKRKITYSLIAALALALAGCSSDLSDEPVASVGEKVLYRSKVEEILPKGISKEDSISMSDNYIDKWIKQELLIQKADENLSDEQKDLRNELEEYRNSLIIYKYKNELIRQRMDTVVTNQQIEKFYNNNPTNFNLNNSIVKATFVMIPSDLADPNMVKSLIADTSPEGIDELRDYCSQYAKKANISADEWISFQMLENNFPQKVEDPESFLKRNELYEMNDSNYYYIVSIHDYKLSNDLAPIEFVRDNIKNLILNQRKIRFLKEIEENIYTEGVRKKKFRIYDTKTN</sequence>
<gene>
    <name evidence="2" type="ORF">LH29_13615</name>
</gene>
<evidence type="ECO:0000256" key="1">
    <source>
        <dbReference type="SAM" id="SignalP"/>
    </source>
</evidence>
<keyword evidence="3" id="KW-1185">Reference proteome</keyword>
<dbReference type="InterPro" id="IPR027304">
    <property type="entry name" value="Trigger_fact/SurA_dom_sf"/>
</dbReference>
<accession>A0A0D8JBW6</accession>
<dbReference type="STRING" id="1544798.LH29_13615"/>
<proteinExistence type="predicted"/>
<dbReference type="SUPFAM" id="SSF109998">
    <property type="entry name" value="Triger factor/SurA peptide-binding domain-like"/>
    <property type="match status" value="1"/>
</dbReference>
<evidence type="ECO:0008006" key="4">
    <source>
        <dbReference type="Google" id="ProtNLM"/>
    </source>
</evidence>
<dbReference type="AlphaFoldDB" id="A0A0D8JBW6"/>
<dbReference type="Proteomes" id="UP000032544">
    <property type="component" value="Unassembled WGS sequence"/>
</dbReference>
<name>A0A0D8JBW6_9BACT</name>
<organism evidence="2 3">
    <name type="scientific">Draconibacterium sediminis</name>
    <dbReference type="NCBI Taxonomy" id="1544798"/>
    <lineage>
        <taxon>Bacteria</taxon>
        <taxon>Pseudomonadati</taxon>
        <taxon>Bacteroidota</taxon>
        <taxon>Bacteroidia</taxon>
        <taxon>Marinilabiliales</taxon>
        <taxon>Prolixibacteraceae</taxon>
        <taxon>Draconibacterium</taxon>
    </lineage>
</organism>
<dbReference type="RefSeq" id="WP_045030492.1">
    <property type="nucleotide sequence ID" value="NZ_JRHC01000003.1"/>
</dbReference>
<dbReference type="EMBL" id="JRHC01000003">
    <property type="protein sequence ID" value="KJF43283.1"/>
    <property type="molecule type" value="Genomic_DNA"/>
</dbReference>
<reference evidence="2 3" key="1">
    <citation type="submission" date="2014-09" db="EMBL/GenBank/DDBJ databases">
        <title>Draft Genome Sequence of Draconibacterium sp. JN14CK-3.</title>
        <authorList>
            <person name="Dong C."/>
            <person name="Lai Q."/>
            <person name="Shao Z."/>
        </authorList>
    </citation>
    <scope>NUCLEOTIDE SEQUENCE [LARGE SCALE GENOMIC DNA]</scope>
    <source>
        <strain evidence="2 3">JN14CK-3</strain>
    </source>
</reference>
<evidence type="ECO:0000313" key="2">
    <source>
        <dbReference type="EMBL" id="KJF43283.1"/>
    </source>
</evidence>
<keyword evidence="1" id="KW-0732">Signal</keyword>
<dbReference type="OrthoDB" id="9785180at2"/>
<dbReference type="PATRIC" id="fig|1544798.3.peg.2885"/>
<evidence type="ECO:0000313" key="3">
    <source>
        <dbReference type="Proteomes" id="UP000032544"/>
    </source>
</evidence>